<evidence type="ECO:0000256" key="1">
    <source>
        <dbReference type="SAM" id="SignalP"/>
    </source>
</evidence>
<feature type="chain" id="PRO_5026013797" evidence="1">
    <location>
        <begin position="23"/>
        <end position="236"/>
    </location>
</feature>
<keyword evidence="3" id="KW-1185">Reference proteome</keyword>
<organism evidence="2 3">
    <name type="scientific">Terricaulis silvestris</name>
    <dbReference type="NCBI Taxonomy" id="2686094"/>
    <lineage>
        <taxon>Bacteria</taxon>
        <taxon>Pseudomonadati</taxon>
        <taxon>Pseudomonadota</taxon>
        <taxon>Alphaproteobacteria</taxon>
        <taxon>Caulobacterales</taxon>
        <taxon>Caulobacteraceae</taxon>
        <taxon>Terricaulis</taxon>
    </lineage>
</organism>
<dbReference type="RefSeq" id="WP_158767456.1">
    <property type="nucleotide sequence ID" value="NZ_CP047045.1"/>
</dbReference>
<proteinExistence type="predicted"/>
<sequence>MKLSLLAGLAFLALAAPAQAHAQVSGLAVDPPPAPNPEEAAPSAERAAFLQRYVQSDAPRHERDRAFRRLLRRLETGSQEHQRWVGRYRDFLVQQAGLIAAEHAAAPRPAVTVCTVASDAPSGMNFIGLRQYCAPDFAGDSAYADDLDLMARAAAIEGNQARRIALMESVTILRWWRVPDQTRWAMLARDAARAGLRDTAIGYCSATRIYPIYQAFPDAAGAAPDAVERCIESLSG</sequence>
<dbReference type="AlphaFoldDB" id="A0A6I6MPP8"/>
<dbReference type="EMBL" id="CP047045">
    <property type="protein sequence ID" value="QGZ96679.1"/>
    <property type="molecule type" value="Genomic_DNA"/>
</dbReference>
<accession>A0A6I6MPP8</accession>
<gene>
    <name evidence="2" type="ORF">DSM104635_03540</name>
</gene>
<evidence type="ECO:0000313" key="3">
    <source>
        <dbReference type="Proteomes" id="UP000431269"/>
    </source>
</evidence>
<dbReference type="KEGG" id="tsv:DSM104635_03540"/>
<name>A0A6I6MPP8_9CAUL</name>
<keyword evidence="1" id="KW-0732">Signal</keyword>
<feature type="signal peptide" evidence="1">
    <location>
        <begin position="1"/>
        <end position="22"/>
    </location>
</feature>
<evidence type="ECO:0000313" key="2">
    <source>
        <dbReference type="EMBL" id="QGZ96679.1"/>
    </source>
</evidence>
<dbReference type="Proteomes" id="UP000431269">
    <property type="component" value="Chromosome"/>
</dbReference>
<reference evidence="3" key="1">
    <citation type="submission" date="2019-12" db="EMBL/GenBank/DDBJ databases">
        <title>Complete genome of Terracaulis silvestris 0127_4.</title>
        <authorList>
            <person name="Vieira S."/>
            <person name="Riedel T."/>
            <person name="Sproer C."/>
            <person name="Pascual J."/>
            <person name="Boedeker C."/>
            <person name="Overmann J."/>
        </authorList>
    </citation>
    <scope>NUCLEOTIDE SEQUENCE [LARGE SCALE GENOMIC DNA]</scope>
    <source>
        <strain evidence="3">0127_4</strain>
    </source>
</reference>
<protein>
    <submittedName>
        <fullName evidence="2">Uncharacterized protein</fullName>
    </submittedName>
</protein>